<comment type="similarity">
    <text evidence="1 7">Belongs to the TRAFAC class TrmE-Era-EngA-EngB-Septin-like GTPase superfamily. TrmE GTPase family.</text>
</comment>
<comment type="cofactor">
    <cofactor evidence="7">
        <name>K(+)</name>
        <dbReference type="ChEBI" id="CHEBI:29103"/>
    </cofactor>
    <text evidence="7">Binds 1 potassium ion per subunit.</text>
</comment>
<sequence>METRDTIFAPATARGRAAVSIIRVSGPGADAALARLCGAIPEARRAVLRILRGPEGDPIDRALVIRFEAGASFTGENSFEIQCHGGRAVLAAVLDALASCPGLRLAEPGEFTRRALENGRLDLLEAEGLADLVNAETEGQRRQALRAMRGALGDQAAAWRTSLIRARALVEAVMDFADEEVPEDVGPEVSALIDQTATAMRLALAGAAAAERVREGFEVALVGAPNAGKSTLLNALARREAAITSATAGTTRDVIEVQMDLRGLPVTLLDTAGLRETADDIEAIGVARARERADAADLRIWLQAPGSAGIAPPEAWLREGDLWLGSMADVGDGPEGAIPVSARTGEGLDRLIDRIASELESRAAGASAVVRARHRKALEAGLAHLDRATLWLGRGEALLDLAAEELRLASAMLETLLGRVDAERVLDDIFAEFCLGK</sequence>
<evidence type="ECO:0000256" key="5">
    <source>
        <dbReference type="ARBA" id="ARBA00022958"/>
    </source>
</evidence>
<evidence type="ECO:0000256" key="3">
    <source>
        <dbReference type="ARBA" id="ARBA00022741"/>
    </source>
</evidence>
<evidence type="ECO:0000313" key="10">
    <source>
        <dbReference type="Proteomes" id="UP000199118"/>
    </source>
</evidence>
<dbReference type="Pfam" id="PF10396">
    <property type="entry name" value="TrmE_N"/>
    <property type="match status" value="1"/>
</dbReference>
<dbReference type="InterPro" id="IPR005225">
    <property type="entry name" value="Small_GTP-bd"/>
</dbReference>
<keyword evidence="5 7" id="KW-0630">Potassium</keyword>
<dbReference type="AlphaFoldDB" id="A0A1H2Z2G6"/>
<dbReference type="InterPro" id="IPR027417">
    <property type="entry name" value="P-loop_NTPase"/>
</dbReference>
<evidence type="ECO:0000313" key="9">
    <source>
        <dbReference type="EMBL" id="SDX11515.1"/>
    </source>
</evidence>
<proteinExistence type="inferred from homology"/>
<dbReference type="GO" id="GO:0030488">
    <property type="term" value="P:tRNA methylation"/>
    <property type="evidence" value="ECO:0007669"/>
    <property type="project" value="TreeGrafter"/>
</dbReference>
<evidence type="ECO:0000256" key="4">
    <source>
        <dbReference type="ARBA" id="ARBA00022801"/>
    </source>
</evidence>
<evidence type="ECO:0000256" key="6">
    <source>
        <dbReference type="ARBA" id="ARBA00023134"/>
    </source>
</evidence>
<dbReference type="Proteomes" id="UP000199118">
    <property type="component" value="Unassembled WGS sequence"/>
</dbReference>
<dbReference type="Pfam" id="PF01926">
    <property type="entry name" value="MMR_HSR1"/>
    <property type="match status" value="1"/>
</dbReference>
<dbReference type="InterPro" id="IPR027266">
    <property type="entry name" value="TrmE/GcvT-like"/>
</dbReference>
<dbReference type="OrthoDB" id="9805918at2"/>
<dbReference type="RefSeq" id="WP_092681701.1">
    <property type="nucleotide sequence ID" value="NZ_FNMZ01000003.1"/>
</dbReference>
<reference evidence="9 10" key="1">
    <citation type="submission" date="2016-10" db="EMBL/GenBank/DDBJ databases">
        <authorList>
            <person name="de Groot N.N."/>
        </authorList>
    </citation>
    <scope>NUCLEOTIDE SEQUENCE [LARGE SCALE GENOMIC DNA]</scope>
    <source>
        <strain evidence="9 10">DSM 17890</strain>
    </source>
</reference>
<dbReference type="InterPro" id="IPR004520">
    <property type="entry name" value="GTPase_MnmE"/>
</dbReference>
<dbReference type="GO" id="GO:0003924">
    <property type="term" value="F:GTPase activity"/>
    <property type="evidence" value="ECO:0007669"/>
    <property type="project" value="UniProtKB-UniRule"/>
</dbReference>
<dbReference type="STRING" id="356660.SAMN05444336_103344"/>
<comment type="subcellular location">
    <subcellularLocation>
        <location evidence="7">Cytoplasm</location>
    </subcellularLocation>
</comment>
<dbReference type="FunFam" id="3.30.1360.120:FF:000007">
    <property type="entry name" value="tRNA modification GTPase GTPBP3, mitochondrial"/>
    <property type="match status" value="1"/>
</dbReference>
<keyword evidence="7" id="KW-0963">Cytoplasm</keyword>
<keyword evidence="3 7" id="KW-0547">Nucleotide-binding</keyword>
<comment type="function">
    <text evidence="7">Exhibits a very high intrinsic GTPase hydrolysis rate. Involved in the addition of a carboxymethylaminomethyl (cmnm) group at the wobble position (U34) of certain tRNAs, forming tRNA-cmnm(5)s(2)U34.</text>
</comment>
<feature type="binding site" evidence="7">
    <location>
        <begin position="245"/>
        <end position="251"/>
    </location>
    <ligand>
        <name>GTP</name>
        <dbReference type="ChEBI" id="CHEBI:37565"/>
    </ligand>
</feature>
<dbReference type="InterPro" id="IPR006073">
    <property type="entry name" value="GTP-bd"/>
</dbReference>
<dbReference type="GO" id="GO:0005525">
    <property type="term" value="F:GTP binding"/>
    <property type="evidence" value="ECO:0007669"/>
    <property type="project" value="UniProtKB-UniRule"/>
</dbReference>
<comment type="caution">
    <text evidence="7">Lacks conserved residue(s) required for the propagation of feature annotation.</text>
</comment>
<dbReference type="EC" id="3.6.-.-" evidence="7"/>
<dbReference type="GO" id="GO:0046872">
    <property type="term" value="F:metal ion binding"/>
    <property type="evidence" value="ECO:0007669"/>
    <property type="project" value="UniProtKB-KW"/>
</dbReference>
<keyword evidence="2 7" id="KW-0819">tRNA processing</keyword>
<dbReference type="PROSITE" id="PS51709">
    <property type="entry name" value="G_TRME"/>
    <property type="match status" value="1"/>
</dbReference>
<feature type="binding site" evidence="7">
    <location>
        <begin position="226"/>
        <end position="231"/>
    </location>
    <ligand>
        <name>GTP</name>
        <dbReference type="ChEBI" id="CHEBI:37565"/>
    </ligand>
</feature>
<keyword evidence="7" id="KW-0460">Magnesium</keyword>
<keyword evidence="10" id="KW-1185">Reference proteome</keyword>
<evidence type="ECO:0000259" key="8">
    <source>
        <dbReference type="PROSITE" id="PS51709"/>
    </source>
</evidence>
<dbReference type="SUPFAM" id="SSF52540">
    <property type="entry name" value="P-loop containing nucleoside triphosphate hydrolases"/>
    <property type="match status" value="1"/>
</dbReference>
<dbReference type="InterPro" id="IPR018948">
    <property type="entry name" value="GTP-bd_TrmE_N"/>
</dbReference>
<dbReference type="Gene3D" id="1.20.120.430">
    <property type="entry name" value="tRNA modification GTPase MnmE domain 2"/>
    <property type="match status" value="1"/>
</dbReference>
<feature type="binding site" evidence="7">
    <location>
        <begin position="270"/>
        <end position="273"/>
    </location>
    <ligand>
        <name>GTP</name>
        <dbReference type="ChEBI" id="CHEBI:37565"/>
    </ligand>
</feature>
<dbReference type="InterPro" id="IPR027368">
    <property type="entry name" value="MnmE_dom2"/>
</dbReference>
<dbReference type="InterPro" id="IPR025867">
    <property type="entry name" value="MnmE_helical"/>
</dbReference>
<keyword evidence="4 7" id="KW-0378">Hydrolase</keyword>
<dbReference type="PRINTS" id="PR00326">
    <property type="entry name" value="GTP1OBG"/>
</dbReference>
<dbReference type="CDD" id="cd14858">
    <property type="entry name" value="TrmE_N"/>
    <property type="match status" value="1"/>
</dbReference>
<feature type="binding site" evidence="7">
    <location>
        <position position="23"/>
    </location>
    <ligand>
        <name>(6S)-5-formyl-5,6,7,8-tetrahydrofolate</name>
        <dbReference type="ChEBI" id="CHEBI:57457"/>
    </ligand>
</feature>
<dbReference type="PANTHER" id="PTHR42714">
    <property type="entry name" value="TRNA MODIFICATION GTPASE GTPBP3"/>
    <property type="match status" value="1"/>
</dbReference>
<accession>A0A1H2Z2G6</accession>
<dbReference type="EMBL" id="FNMZ01000003">
    <property type="protein sequence ID" value="SDX11515.1"/>
    <property type="molecule type" value="Genomic_DNA"/>
</dbReference>
<keyword evidence="7" id="KW-0479">Metal-binding</keyword>
<feature type="binding site" evidence="7">
    <location>
        <position position="80"/>
    </location>
    <ligand>
        <name>(6S)-5-formyl-5,6,7,8-tetrahydrofolate</name>
        <dbReference type="ChEBI" id="CHEBI:57457"/>
    </ligand>
</feature>
<evidence type="ECO:0000256" key="1">
    <source>
        <dbReference type="ARBA" id="ARBA00011043"/>
    </source>
</evidence>
<dbReference type="Gene3D" id="3.40.50.300">
    <property type="entry name" value="P-loop containing nucleotide triphosphate hydrolases"/>
    <property type="match status" value="1"/>
</dbReference>
<dbReference type="InterPro" id="IPR031168">
    <property type="entry name" value="G_TrmE"/>
</dbReference>
<dbReference type="GO" id="GO:0002098">
    <property type="term" value="P:tRNA wobble uridine modification"/>
    <property type="evidence" value="ECO:0007669"/>
    <property type="project" value="TreeGrafter"/>
</dbReference>
<dbReference type="GO" id="GO:0005737">
    <property type="term" value="C:cytoplasm"/>
    <property type="evidence" value="ECO:0007669"/>
    <property type="project" value="UniProtKB-SubCell"/>
</dbReference>
<dbReference type="NCBIfam" id="NF003661">
    <property type="entry name" value="PRK05291.1-3"/>
    <property type="match status" value="1"/>
</dbReference>
<keyword evidence="6 7" id="KW-0342">GTP-binding</keyword>
<dbReference type="Gene3D" id="3.30.1360.120">
    <property type="entry name" value="Probable tRNA modification gtpase trme, domain 1"/>
    <property type="match status" value="1"/>
</dbReference>
<dbReference type="PANTHER" id="PTHR42714:SF2">
    <property type="entry name" value="TRNA MODIFICATION GTPASE GTPBP3, MITOCHONDRIAL"/>
    <property type="match status" value="1"/>
</dbReference>
<protein>
    <recommendedName>
        <fullName evidence="7">tRNA modification GTPase MnmE</fullName>
        <ecNumber evidence="7">3.6.-.-</ecNumber>
    </recommendedName>
</protein>
<name>A0A1H2Z2G6_9RHOB</name>
<feature type="binding site" evidence="7">
    <location>
        <position position="230"/>
    </location>
    <ligand>
        <name>Mg(2+)</name>
        <dbReference type="ChEBI" id="CHEBI:18420"/>
    </ligand>
</feature>
<feature type="binding site" evidence="7">
    <location>
        <position position="120"/>
    </location>
    <ligand>
        <name>(6S)-5-formyl-5,6,7,8-tetrahydrofolate</name>
        <dbReference type="ChEBI" id="CHEBI:57457"/>
    </ligand>
</feature>
<dbReference type="HAMAP" id="MF_00379">
    <property type="entry name" value="GTPase_MnmE"/>
    <property type="match status" value="1"/>
</dbReference>
<dbReference type="SUPFAM" id="SSF116878">
    <property type="entry name" value="TrmE connector domain"/>
    <property type="match status" value="1"/>
</dbReference>
<dbReference type="NCBIfam" id="TIGR00231">
    <property type="entry name" value="small_GTP"/>
    <property type="match status" value="1"/>
</dbReference>
<feature type="binding site" evidence="7">
    <location>
        <position position="437"/>
    </location>
    <ligand>
        <name>(6S)-5-formyl-5,6,7,8-tetrahydrofolate</name>
        <dbReference type="ChEBI" id="CHEBI:57457"/>
    </ligand>
</feature>
<dbReference type="CDD" id="cd04164">
    <property type="entry name" value="trmE"/>
    <property type="match status" value="1"/>
</dbReference>
<feature type="binding site" evidence="7">
    <location>
        <position position="251"/>
    </location>
    <ligand>
        <name>Mg(2+)</name>
        <dbReference type="ChEBI" id="CHEBI:18420"/>
    </ligand>
</feature>
<comment type="subunit">
    <text evidence="7">Homodimer. Heterotetramer of two MnmE and two MnmG subunits.</text>
</comment>
<evidence type="ECO:0000256" key="2">
    <source>
        <dbReference type="ARBA" id="ARBA00022694"/>
    </source>
</evidence>
<evidence type="ECO:0000256" key="7">
    <source>
        <dbReference type="HAMAP-Rule" id="MF_00379"/>
    </source>
</evidence>
<gene>
    <name evidence="7" type="primary">mnmE</name>
    <name evidence="7" type="synonym">trmE</name>
    <name evidence="9" type="ORF">SAMN05444336_103344</name>
</gene>
<feature type="domain" description="TrmE-type G" evidence="8">
    <location>
        <begin position="216"/>
        <end position="360"/>
    </location>
</feature>
<organism evidence="9 10">
    <name type="scientific">Albimonas donghaensis</name>
    <dbReference type="NCBI Taxonomy" id="356660"/>
    <lineage>
        <taxon>Bacteria</taxon>
        <taxon>Pseudomonadati</taxon>
        <taxon>Pseudomonadota</taxon>
        <taxon>Alphaproteobacteria</taxon>
        <taxon>Rhodobacterales</taxon>
        <taxon>Paracoccaceae</taxon>
        <taxon>Albimonas</taxon>
    </lineage>
</organism>
<feature type="binding site" evidence="7">
    <location>
        <begin position="341"/>
        <end position="343"/>
    </location>
    <ligand>
        <name>GTP</name>
        <dbReference type="ChEBI" id="CHEBI:37565"/>
    </ligand>
</feature>
<dbReference type="Pfam" id="PF12631">
    <property type="entry name" value="MnmE_helical"/>
    <property type="match status" value="1"/>
</dbReference>